<dbReference type="Proteomes" id="UP001228049">
    <property type="component" value="Unassembled WGS sequence"/>
</dbReference>
<comment type="caution">
    <text evidence="1">The sequence shown here is derived from an EMBL/GenBank/DDBJ whole genome shotgun (WGS) entry which is preliminary data.</text>
</comment>
<protein>
    <submittedName>
        <fullName evidence="1">Deleted in malignant brain tumors 1 protein</fullName>
    </submittedName>
</protein>
<feature type="non-terminal residue" evidence="1">
    <location>
        <position position="1"/>
    </location>
</feature>
<sequence>ICQQIENLRCSGPVFAEFNRITSRNFEADFFEALDQQTPRFIQLFESKKGSVGQKLMQSINWV</sequence>
<dbReference type="EMBL" id="JASDAP010000013">
    <property type="protein sequence ID" value="KAK1892571.1"/>
    <property type="molecule type" value="Genomic_DNA"/>
</dbReference>
<evidence type="ECO:0000313" key="2">
    <source>
        <dbReference type="Proteomes" id="UP001228049"/>
    </source>
</evidence>
<evidence type="ECO:0000313" key="1">
    <source>
        <dbReference type="EMBL" id="KAK1892571.1"/>
    </source>
</evidence>
<organism evidence="1 2">
    <name type="scientific">Dissostichus eleginoides</name>
    <name type="common">Patagonian toothfish</name>
    <name type="synonym">Dissostichus amissus</name>
    <dbReference type="NCBI Taxonomy" id="100907"/>
    <lineage>
        <taxon>Eukaryota</taxon>
        <taxon>Metazoa</taxon>
        <taxon>Chordata</taxon>
        <taxon>Craniata</taxon>
        <taxon>Vertebrata</taxon>
        <taxon>Euteleostomi</taxon>
        <taxon>Actinopterygii</taxon>
        <taxon>Neopterygii</taxon>
        <taxon>Teleostei</taxon>
        <taxon>Neoteleostei</taxon>
        <taxon>Acanthomorphata</taxon>
        <taxon>Eupercaria</taxon>
        <taxon>Perciformes</taxon>
        <taxon>Notothenioidei</taxon>
        <taxon>Nototheniidae</taxon>
        <taxon>Dissostichus</taxon>
    </lineage>
</organism>
<gene>
    <name evidence="1" type="ORF">KUDE01_007646</name>
</gene>
<keyword evidence="2" id="KW-1185">Reference proteome</keyword>
<proteinExistence type="predicted"/>
<name>A0AAD9C085_DISEL</name>
<accession>A0AAD9C085</accession>
<dbReference type="AlphaFoldDB" id="A0AAD9C085"/>
<reference evidence="1" key="1">
    <citation type="submission" date="2023-04" db="EMBL/GenBank/DDBJ databases">
        <title>Chromosome-level genome of Chaenocephalus aceratus.</title>
        <authorList>
            <person name="Park H."/>
        </authorList>
    </citation>
    <scope>NUCLEOTIDE SEQUENCE</scope>
    <source>
        <strain evidence="1">DE</strain>
        <tissue evidence="1">Muscle</tissue>
    </source>
</reference>
<feature type="non-terminal residue" evidence="1">
    <location>
        <position position="63"/>
    </location>
</feature>